<sequence length="76" mass="8342">MSRRGRRQSEPTYGGALPWLLALPARMRVRPLLIAGILALVMGTYGHLLLTAPPMPPHKAPTVDQEIAETSRPAHH</sequence>
<dbReference type="EMBL" id="WEGJ01000020">
    <property type="protein sequence ID" value="MQY14343.1"/>
    <property type="molecule type" value="Genomic_DNA"/>
</dbReference>
<keyword evidence="4" id="KW-1185">Reference proteome</keyword>
<evidence type="ECO:0000256" key="2">
    <source>
        <dbReference type="SAM" id="Phobius"/>
    </source>
</evidence>
<gene>
    <name evidence="3" type="ORF">SRB5_45070</name>
</gene>
<organism evidence="3 4">
    <name type="scientific">Streptomyces smaragdinus</name>
    <dbReference type="NCBI Taxonomy" id="2585196"/>
    <lineage>
        <taxon>Bacteria</taxon>
        <taxon>Bacillati</taxon>
        <taxon>Actinomycetota</taxon>
        <taxon>Actinomycetes</taxon>
        <taxon>Kitasatosporales</taxon>
        <taxon>Streptomycetaceae</taxon>
        <taxon>Streptomyces</taxon>
    </lineage>
</organism>
<keyword evidence="2" id="KW-0812">Transmembrane</keyword>
<dbReference type="AlphaFoldDB" id="A0A7K0CM51"/>
<keyword evidence="2" id="KW-0472">Membrane</keyword>
<comment type="caution">
    <text evidence="3">The sequence shown here is derived from an EMBL/GenBank/DDBJ whole genome shotgun (WGS) entry which is preliminary data.</text>
</comment>
<evidence type="ECO:0000313" key="4">
    <source>
        <dbReference type="Proteomes" id="UP000466345"/>
    </source>
</evidence>
<name>A0A7K0CM51_9ACTN</name>
<dbReference type="RefSeq" id="WP_153454930.1">
    <property type="nucleotide sequence ID" value="NZ_WEGJ01000020.1"/>
</dbReference>
<keyword evidence="2" id="KW-1133">Transmembrane helix</keyword>
<feature type="region of interest" description="Disordered" evidence="1">
    <location>
        <begin position="56"/>
        <end position="76"/>
    </location>
</feature>
<accession>A0A7K0CM51</accession>
<reference evidence="3 4" key="1">
    <citation type="submission" date="2019-10" db="EMBL/GenBank/DDBJ databases">
        <title>Streptomyces smaragdinus sp. nov. and Streptomyces fabii sp. nov., isolated from the gut of fungus growing-termite Macrotermes natalensis.</title>
        <authorList>
            <person name="Schwitalla J."/>
            <person name="Benndorf R."/>
            <person name="Martin K."/>
            <person name="De Beer W."/>
            <person name="Kaster A.-K."/>
            <person name="Vollmers J."/>
            <person name="Poulsen M."/>
            <person name="Beemelmanns C."/>
        </authorList>
    </citation>
    <scope>NUCLEOTIDE SEQUENCE [LARGE SCALE GENOMIC DNA]</scope>
    <source>
        <strain evidence="3 4">RB5</strain>
    </source>
</reference>
<proteinExistence type="predicted"/>
<dbReference type="Proteomes" id="UP000466345">
    <property type="component" value="Unassembled WGS sequence"/>
</dbReference>
<dbReference type="OrthoDB" id="3855691at2"/>
<evidence type="ECO:0000256" key="1">
    <source>
        <dbReference type="SAM" id="MobiDB-lite"/>
    </source>
</evidence>
<evidence type="ECO:0000313" key="3">
    <source>
        <dbReference type="EMBL" id="MQY14343.1"/>
    </source>
</evidence>
<feature type="transmembrane region" description="Helical" evidence="2">
    <location>
        <begin position="32"/>
        <end position="50"/>
    </location>
</feature>
<protein>
    <submittedName>
        <fullName evidence="3">Uncharacterized protein</fullName>
    </submittedName>
</protein>